<dbReference type="EMBL" id="VSSQ01034737">
    <property type="protein sequence ID" value="MPM86775.1"/>
    <property type="molecule type" value="Genomic_DNA"/>
</dbReference>
<organism evidence="2">
    <name type="scientific">bioreactor metagenome</name>
    <dbReference type="NCBI Taxonomy" id="1076179"/>
    <lineage>
        <taxon>unclassified sequences</taxon>
        <taxon>metagenomes</taxon>
        <taxon>ecological metagenomes</taxon>
    </lineage>
</organism>
<name>A0A645DC64_9ZZZZ</name>
<evidence type="ECO:0000256" key="1">
    <source>
        <dbReference type="SAM" id="MobiDB-lite"/>
    </source>
</evidence>
<dbReference type="AlphaFoldDB" id="A0A645DC64"/>
<reference evidence="2" key="1">
    <citation type="submission" date="2019-08" db="EMBL/GenBank/DDBJ databases">
        <authorList>
            <person name="Kucharzyk K."/>
            <person name="Murdoch R.W."/>
            <person name="Higgins S."/>
            <person name="Loffler F."/>
        </authorList>
    </citation>
    <scope>NUCLEOTIDE SEQUENCE</scope>
</reference>
<protein>
    <submittedName>
        <fullName evidence="2">Uncharacterized protein</fullName>
    </submittedName>
</protein>
<sequence>MLSARDEGQAGVVNNGAEPARLPPPPPPQRESQREPQPTVAEDLRIISKPASVIYAEPPKPQPEEAAERLITTARTRYTEEQSEAAYRPAGVIVKPPQTRTAPNVQPKPQVQAPRIFEYKKQPVRQPIQKNVVTRVEKRPNEYADDEDE</sequence>
<comment type="caution">
    <text evidence="2">The sequence shown here is derived from an EMBL/GenBank/DDBJ whole genome shotgun (WGS) entry which is preliminary data.</text>
</comment>
<gene>
    <name evidence="2" type="ORF">SDC9_133867</name>
</gene>
<feature type="region of interest" description="Disordered" evidence="1">
    <location>
        <begin position="79"/>
        <end position="112"/>
    </location>
</feature>
<proteinExistence type="predicted"/>
<feature type="compositionally biased region" description="Polar residues" evidence="1">
    <location>
        <begin position="98"/>
        <end position="109"/>
    </location>
</feature>
<feature type="region of interest" description="Disordered" evidence="1">
    <location>
        <begin position="1"/>
        <end position="42"/>
    </location>
</feature>
<evidence type="ECO:0000313" key="2">
    <source>
        <dbReference type="EMBL" id="MPM86775.1"/>
    </source>
</evidence>
<accession>A0A645DC64</accession>